<dbReference type="EC" id="2.7.13.3" evidence="2"/>
<accession>A0ABS5W531</accession>
<keyword evidence="7" id="KW-0902">Two-component regulatory system</keyword>
<dbReference type="EMBL" id="JAHFVK010000001">
    <property type="protein sequence ID" value="MBT2134202.1"/>
    <property type="molecule type" value="Genomic_DNA"/>
</dbReference>
<dbReference type="Gene3D" id="1.10.287.130">
    <property type="match status" value="1"/>
</dbReference>
<evidence type="ECO:0000256" key="2">
    <source>
        <dbReference type="ARBA" id="ARBA00012438"/>
    </source>
</evidence>
<evidence type="ECO:0000256" key="5">
    <source>
        <dbReference type="ARBA" id="ARBA00022777"/>
    </source>
</evidence>
<keyword evidence="5" id="KW-0418">Kinase</keyword>
<dbReference type="PROSITE" id="PS50109">
    <property type="entry name" value="HIS_KIN"/>
    <property type="match status" value="1"/>
</dbReference>
<evidence type="ECO:0000256" key="7">
    <source>
        <dbReference type="ARBA" id="ARBA00023012"/>
    </source>
</evidence>
<dbReference type="SUPFAM" id="SSF55874">
    <property type="entry name" value="ATPase domain of HSP90 chaperone/DNA topoisomerase II/histidine kinase"/>
    <property type="match status" value="1"/>
</dbReference>
<dbReference type="InterPro" id="IPR003594">
    <property type="entry name" value="HATPase_dom"/>
</dbReference>
<sequence length="221" mass="23955">MEADARTSIAHDFRNMLQVVSSSVQVARRHLIDRSDRELAETLDGALEALERANYLARRLGSPGFLTEPEPVLIQSLVPSLRRLLSRALGDAIWLQTLVSEDLPPVLCNRHQLEDVFLNLAVNARAAMPDGGAFIIEARACVPHAHSQGCVAISFTDTGMGMTPEVAAQAFERRFTTKLSEGNSGLGLYNVRQFANGLGGSADIISTHKNGTCIRLHLPGS</sequence>
<dbReference type="SUPFAM" id="SSF47384">
    <property type="entry name" value="Homodimeric domain of signal transducing histidine kinase"/>
    <property type="match status" value="1"/>
</dbReference>
<evidence type="ECO:0000313" key="9">
    <source>
        <dbReference type="EMBL" id="MBT2134202.1"/>
    </source>
</evidence>
<keyword evidence="10" id="KW-1185">Reference proteome</keyword>
<dbReference type="Gene3D" id="3.30.565.10">
    <property type="entry name" value="Histidine kinase-like ATPase, C-terminal domain"/>
    <property type="match status" value="1"/>
</dbReference>
<evidence type="ECO:0000259" key="8">
    <source>
        <dbReference type="PROSITE" id="PS50109"/>
    </source>
</evidence>
<dbReference type="InterPro" id="IPR004358">
    <property type="entry name" value="Sig_transdc_His_kin-like_C"/>
</dbReference>
<organism evidence="9 10">
    <name type="scientific">Croceibacterium selenioxidans</name>
    <dbReference type="NCBI Taxonomy" id="2838833"/>
    <lineage>
        <taxon>Bacteria</taxon>
        <taxon>Pseudomonadati</taxon>
        <taxon>Pseudomonadota</taxon>
        <taxon>Alphaproteobacteria</taxon>
        <taxon>Sphingomonadales</taxon>
        <taxon>Erythrobacteraceae</taxon>
        <taxon>Croceibacterium</taxon>
    </lineage>
</organism>
<dbReference type="Pfam" id="PF02518">
    <property type="entry name" value="HATPase_c"/>
    <property type="match status" value="1"/>
</dbReference>
<dbReference type="SMART" id="SM00387">
    <property type="entry name" value="HATPase_c"/>
    <property type="match status" value="1"/>
</dbReference>
<evidence type="ECO:0000313" key="10">
    <source>
        <dbReference type="Proteomes" id="UP000811255"/>
    </source>
</evidence>
<dbReference type="InterPro" id="IPR036097">
    <property type="entry name" value="HisK_dim/P_sf"/>
</dbReference>
<dbReference type="InterPro" id="IPR005467">
    <property type="entry name" value="His_kinase_dom"/>
</dbReference>
<dbReference type="PRINTS" id="PR00344">
    <property type="entry name" value="BCTRLSENSOR"/>
</dbReference>
<comment type="caution">
    <text evidence="9">The sequence shown here is derived from an EMBL/GenBank/DDBJ whole genome shotgun (WGS) entry which is preliminary data.</text>
</comment>
<reference evidence="9 10" key="1">
    <citation type="submission" date="2021-05" db="EMBL/GenBank/DDBJ databases">
        <title>Croceibacterium sp. LX-88 genome sequence.</title>
        <authorList>
            <person name="Luo X."/>
        </authorList>
    </citation>
    <scope>NUCLEOTIDE SEQUENCE [LARGE SCALE GENOMIC DNA]</scope>
    <source>
        <strain evidence="9 10">LX-88</strain>
    </source>
</reference>
<evidence type="ECO:0000256" key="4">
    <source>
        <dbReference type="ARBA" id="ARBA00022741"/>
    </source>
</evidence>
<dbReference type="PANTHER" id="PTHR43065">
    <property type="entry name" value="SENSOR HISTIDINE KINASE"/>
    <property type="match status" value="1"/>
</dbReference>
<evidence type="ECO:0000256" key="6">
    <source>
        <dbReference type="ARBA" id="ARBA00022840"/>
    </source>
</evidence>
<dbReference type="Proteomes" id="UP000811255">
    <property type="component" value="Unassembled WGS sequence"/>
</dbReference>
<protein>
    <recommendedName>
        <fullName evidence="2">histidine kinase</fullName>
        <ecNumber evidence="2">2.7.13.3</ecNumber>
    </recommendedName>
</protein>
<dbReference type="RefSeq" id="WP_214535544.1">
    <property type="nucleotide sequence ID" value="NZ_JAHFVK010000001.1"/>
</dbReference>
<keyword evidence="6" id="KW-0067">ATP-binding</keyword>
<name>A0ABS5W531_9SPHN</name>
<keyword evidence="3" id="KW-0808">Transferase</keyword>
<evidence type="ECO:0000256" key="3">
    <source>
        <dbReference type="ARBA" id="ARBA00022679"/>
    </source>
</evidence>
<feature type="domain" description="Histidine kinase" evidence="8">
    <location>
        <begin position="8"/>
        <end position="221"/>
    </location>
</feature>
<proteinExistence type="predicted"/>
<evidence type="ECO:0000256" key="1">
    <source>
        <dbReference type="ARBA" id="ARBA00000085"/>
    </source>
</evidence>
<comment type="catalytic activity">
    <reaction evidence="1">
        <text>ATP + protein L-histidine = ADP + protein N-phospho-L-histidine.</text>
        <dbReference type="EC" id="2.7.13.3"/>
    </reaction>
</comment>
<keyword evidence="4" id="KW-0547">Nucleotide-binding</keyword>
<gene>
    <name evidence="9" type="ORF">KK137_07660</name>
</gene>
<dbReference type="PANTHER" id="PTHR43065:SF46">
    <property type="entry name" value="C4-DICARBOXYLATE TRANSPORT SENSOR PROTEIN DCTB"/>
    <property type="match status" value="1"/>
</dbReference>
<dbReference type="InterPro" id="IPR036890">
    <property type="entry name" value="HATPase_C_sf"/>
</dbReference>